<keyword evidence="1 6" id="KW-0479">Metal-binding</keyword>
<keyword evidence="2 6" id="KW-0378">Hydrolase</keyword>
<comment type="subunit">
    <text evidence="6">Homotrimer.</text>
</comment>
<sequence>MLVHPEVAEALAAHRPVVALESTIISHGLPRPDNLRIAREIEDAVRQEGAVPATIAIVDGQARIGLDDDALARVAGATGAGEVDKVSVRDVAVVAARGGVGATTVASTAHLAARAGIRVFATGGLGGVHREARDTWDESADLTTLSRTAVLVVCAGVKSILDVGATLERLETLNVGVLGYRTERFPGFYLRDSGHPIGWQVDTPADVAAVLRAQDDLGTGGYGLVLANPIAAADELDRDLHDRTLNAGLAAAQAAGVRGKDVTPFLLEFFHRETHGASLAANVALVVANARLAAAVASHYAASHDAASHAPDAAAG</sequence>
<reference evidence="8" key="1">
    <citation type="submission" date="2016-11" db="EMBL/GenBank/DDBJ databases">
        <authorList>
            <person name="Varghese N."/>
            <person name="Submissions S."/>
        </authorList>
    </citation>
    <scope>NUCLEOTIDE SEQUENCE [LARGE SCALE GENOMIC DNA]</scope>
    <source>
        <strain evidence="8">DSM 45627</strain>
    </source>
</reference>
<keyword evidence="5 6" id="KW-0326">Glycosidase</keyword>
<keyword evidence="4 6" id="KW-0456">Lyase</keyword>
<feature type="active site" description="Proton donor" evidence="6">
    <location>
        <position position="21"/>
    </location>
</feature>
<dbReference type="Proteomes" id="UP000186132">
    <property type="component" value="Unassembled WGS sequence"/>
</dbReference>
<dbReference type="STRING" id="1206085.SAMN05443575_0137"/>
<feature type="binding site" evidence="6">
    <location>
        <position position="105"/>
    </location>
    <ligand>
        <name>substrate</name>
    </ligand>
</feature>
<evidence type="ECO:0000256" key="4">
    <source>
        <dbReference type="ARBA" id="ARBA00023239"/>
    </source>
</evidence>
<dbReference type="GO" id="GO:0004730">
    <property type="term" value="F:pseudouridylate synthase activity"/>
    <property type="evidence" value="ECO:0007669"/>
    <property type="project" value="UniProtKB-UniRule"/>
</dbReference>
<dbReference type="InterPro" id="IPR022830">
    <property type="entry name" value="Indigdn_synthA-like"/>
</dbReference>
<dbReference type="InterPro" id="IPR007342">
    <property type="entry name" value="PsuG"/>
</dbReference>
<dbReference type="SUPFAM" id="SSF110581">
    <property type="entry name" value="Indigoidine synthase A-like"/>
    <property type="match status" value="1"/>
</dbReference>
<evidence type="ECO:0000256" key="6">
    <source>
        <dbReference type="HAMAP-Rule" id="MF_01876"/>
    </source>
</evidence>
<feature type="binding site" evidence="6">
    <location>
        <begin position="139"/>
        <end position="141"/>
    </location>
    <ligand>
        <name>substrate</name>
    </ligand>
</feature>
<dbReference type="EC" id="4.2.1.70" evidence="6"/>
<dbReference type="Pfam" id="PF04227">
    <property type="entry name" value="Indigoidine_A"/>
    <property type="match status" value="1"/>
</dbReference>
<keyword evidence="3 6" id="KW-0464">Manganese</keyword>
<feature type="binding site" evidence="6">
    <location>
        <position position="85"/>
    </location>
    <ligand>
        <name>substrate</name>
    </ligand>
</feature>
<name>A0A1M5C7M1_9ACTN</name>
<dbReference type="HAMAP" id="MF_01876">
    <property type="entry name" value="PsiMP_glycosidase"/>
    <property type="match status" value="1"/>
</dbReference>
<comment type="catalytic activity">
    <reaction evidence="6">
        <text>D-ribose 5-phosphate + uracil = psi-UMP + H2O</text>
        <dbReference type="Rhea" id="RHEA:18337"/>
        <dbReference type="ChEBI" id="CHEBI:15377"/>
        <dbReference type="ChEBI" id="CHEBI:17568"/>
        <dbReference type="ChEBI" id="CHEBI:58380"/>
        <dbReference type="ChEBI" id="CHEBI:78346"/>
        <dbReference type="EC" id="4.2.1.70"/>
    </reaction>
</comment>
<dbReference type="RefSeq" id="WP_073384708.1">
    <property type="nucleotide sequence ID" value="NZ_FQVU01000001.1"/>
</dbReference>
<proteinExistence type="inferred from homology"/>
<evidence type="ECO:0000256" key="5">
    <source>
        <dbReference type="ARBA" id="ARBA00023295"/>
    </source>
</evidence>
<dbReference type="AlphaFoldDB" id="A0A1M5C7M1"/>
<protein>
    <recommendedName>
        <fullName evidence="6">Pseudouridine-5'-phosphate glycosidase</fullName>
        <shortName evidence="6">PsiMP glycosidase</shortName>
        <ecNumber evidence="6">4.2.1.70</ecNumber>
    </recommendedName>
</protein>
<dbReference type="GO" id="GO:0046872">
    <property type="term" value="F:metal ion binding"/>
    <property type="evidence" value="ECO:0007669"/>
    <property type="project" value="UniProtKB-KW"/>
</dbReference>
<comment type="function">
    <text evidence="6">Catalyzes the reversible cleavage of pseudouridine 5'-phosphate (PsiMP) to ribose 5-phosphate and uracil. Functions biologically in the cleavage direction, as part of a pseudouridine degradation pathway.</text>
</comment>
<comment type="similarity">
    <text evidence="6">Belongs to the pseudouridine-5'-phosphate glycosidase family.</text>
</comment>
<evidence type="ECO:0000256" key="2">
    <source>
        <dbReference type="ARBA" id="ARBA00022801"/>
    </source>
</evidence>
<evidence type="ECO:0000313" key="7">
    <source>
        <dbReference type="EMBL" id="SHF50711.1"/>
    </source>
</evidence>
<dbReference type="Gene3D" id="3.40.1790.10">
    <property type="entry name" value="Indigoidine synthase domain"/>
    <property type="match status" value="1"/>
</dbReference>
<dbReference type="EMBL" id="FQVU01000001">
    <property type="protein sequence ID" value="SHF50711.1"/>
    <property type="molecule type" value="Genomic_DNA"/>
</dbReference>
<accession>A0A1M5C7M1</accession>
<organism evidence="7 8">
    <name type="scientific">Jatrophihabitans endophyticus</name>
    <dbReference type="NCBI Taxonomy" id="1206085"/>
    <lineage>
        <taxon>Bacteria</taxon>
        <taxon>Bacillati</taxon>
        <taxon>Actinomycetota</taxon>
        <taxon>Actinomycetes</taxon>
        <taxon>Jatrophihabitantales</taxon>
        <taxon>Jatrophihabitantaceae</taxon>
        <taxon>Jatrophihabitans</taxon>
    </lineage>
</organism>
<feature type="binding site" evidence="6">
    <location>
        <position position="137"/>
    </location>
    <ligand>
        <name>Mn(2+)</name>
        <dbReference type="ChEBI" id="CHEBI:29035"/>
    </ligand>
</feature>
<keyword evidence="8" id="KW-1185">Reference proteome</keyword>
<evidence type="ECO:0000256" key="1">
    <source>
        <dbReference type="ARBA" id="ARBA00022723"/>
    </source>
</evidence>
<dbReference type="GO" id="GO:0016798">
    <property type="term" value="F:hydrolase activity, acting on glycosyl bonds"/>
    <property type="evidence" value="ECO:0007669"/>
    <property type="project" value="UniProtKB-KW"/>
</dbReference>
<dbReference type="OrthoDB" id="9805870at2"/>
<evidence type="ECO:0000313" key="8">
    <source>
        <dbReference type="Proteomes" id="UP000186132"/>
    </source>
</evidence>
<evidence type="ECO:0000256" key="3">
    <source>
        <dbReference type="ARBA" id="ARBA00023211"/>
    </source>
</evidence>
<feature type="active site" description="Nucleophile" evidence="6">
    <location>
        <position position="158"/>
    </location>
</feature>
<dbReference type="GO" id="GO:0005737">
    <property type="term" value="C:cytoplasm"/>
    <property type="evidence" value="ECO:0007669"/>
    <property type="project" value="TreeGrafter"/>
</dbReference>
<gene>
    <name evidence="6" type="primary">psuG</name>
    <name evidence="7" type="ORF">SAMN05443575_0137</name>
</gene>
<dbReference type="GO" id="GO:0046113">
    <property type="term" value="P:nucleobase catabolic process"/>
    <property type="evidence" value="ECO:0007669"/>
    <property type="project" value="UniProtKB-UniRule"/>
</dbReference>
<dbReference type="PANTHER" id="PTHR42909:SF1">
    <property type="entry name" value="CARBOHYDRATE KINASE PFKB DOMAIN-CONTAINING PROTEIN"/>
    <property type="match status" value="1"/>
</dbReference>
<comment type="cofactor">
    <cofactor evidence="6">
        <name>Mn(2+)</name>
        <dbReference type="ChEBI" id="CHEBI:29035"/>
    </cofactor>
    <text evidence="6">Binds 1 Mn(2+) ion per subunit.</text>
</comment>
<dbReference type="PANTHER" id="PTHR42909">
    <property type="entry name" value="ZGC:136858"/>
    <property type="match status" value="1"/>
</dbReference>